<dbReference type="EMBL" id="RXLQ01000017">
    <property type="protein sequence ID" value="RSZ56299.1"/>
    <property type="molecule type" value="Genomic_DNA"/>
</dbReference>
<dbReference type="SUPFAM" id="SSF55781">
    <property type="entry name" value="GAF domain-like"/>
    <property type="match status" value="1"/>
</dbReference>
<dbReference type="PANTHER" id="PTHR33121">
    <property type="entry name" value="CYCLIC DI-GMP PHOSPHODIESTERASE PDEF"/>
    <property type="match status" value="1"/>
</dbReference>
<dbReference type="OrthoDB" id="9813903at2"/>
<dbReference type="InterPro" id="IPR035919">
    <property type="entry name" value="EAL_sf"/>
</dbReference>
<dbReference type="InterPro" id="IPR050706">
    <property type="entry name" value="Cyclic-di-GMP_PDE-like"/>
</dbReference>
<dbReference type="Proteomes" id="UP000278085">
    <property type="component" value="Unassembled WGS sequence"/>
</dbReference>
<evidence type="ECO:0000313" key="3">
    <source>
        <dbReference type="Proteomes" id="UP000278085"/>
    </source>
</evidence>
<dbReference type="AlphaFoldDB" id="A0A430HFL6"/>
<feature type="domain" description="EAL" evidence="1">
    <location>
        <begin position="328"/>
        <end position="582"/>
    </location>
</feature>
<evidence type="ECO:0000259" key="1">
    <source>
        <dbReference type="PROSITE" id="PS50883"/>
    </source>
</evidence>
<dbReference type="Pfam" id="PF00563">
    <property type="entry name" value="EAL"/>
    <property type="match status" value="1"/>
</dbReference>
<dbReference type="GO" id="GO:0071111">
    <property type="term" value="F:cyclic-guanylate-specific phosphodiesterase activity"/>
    <property type="evidence" value="ECO:0007669"/>
    <property type="project" value="InterPro"/>
</dbReference>
<dbReference type="Gene3D" id="3.30.70.270">
    <property type="match status" value="1"/>
</dbReference>
<dbReference type="Gene3D" id="3.20.20.450">
    <property type="entry name" value="EAL domain"/>
    <property type="match status" value="1"/>
</dbReference>
<dbReference type="SMART" id="SM00065">
    <property type="entry name" value="GAF"/>
    <property type="match status" value="1"/>
</dbReference>
<name>A0A430HFL6_9BURK</name>
<keyword evidence="3" id="KW-1185">Reference proteome</keyword>
<dbReference type="PANTHER" id="PTHR33121:SF19">
    <property type="entry name" value="CYCLIC DI-GMP PHOSPHODIESTERASE PA2567"/>
    <property type="match status" value="1"/>
</dbReference>
<dbReference type="Gene3D" id="3.30.450.40">
    <property type="match status" value="1"/>
</dbReference>
<dbReference type="SUPFAM" id="SSF55073">
    <property type="entry name" value="Nucleotide cyclase"/>
    <property type="match status" value="1"/>
</dbReference>
<reference evidence="2 3" key="1">
    <citation type="submission" date="2018-12" db="EMBL/GenBank/DDBJ databases">
        <authorList>
            <person name="Yang E."/>
        </authorList>
    </citation>
    <scope>NUCLEOTIDE SEQUENCE [LARGE SCALE GENOMIC DNA]</scope>
    <source>
        <strain evidence="2 3">SOD</strain>
    </source>
</reference>
<dbReference type="SUPFAM" id="SSF141868">
    <property type="entry name" value="EAL domain-like"/>
    <property type="match status" value="1"/>
</dbReference>
<dbReference type="InterPro" id="IPR029787">
    <property type="entry name" value="Nucleotide_cyclase"/>
</dbReference>
<gene>
    <name evidence="2" type="ORF">EJB06_25385</name>
</gene>
<dbReference type="SMART" id="SM00052">
    <property type="entry name" value="EAL"/>
    <property type="match status" value="1"/>
</dbReference>
<dbReference type="Pfam" id="PF01590">
    <property type="entry name" value="GAF"/>
    <property type="match status" value="1"/>
</dbReference>
<accession>A0A430HFL6</accession>
<dbReference type="CDD" id="cd01948">
    <property type="entry name" value="EAL"/>
    <property type="match status" value="1"/>
</dbReference>
<dbReference type="InterPro" id="IPR001633">
    <property type="entry name" value="EAL_dom"/>
</dbReference>
<protein>
    <submittedName>
        <fullName evidence="2">Phosphodiesterase</fullName>
    </submittedName>
</protein>
<evidence type="ECO:0000313" key="2">
    <source>
        <dbReference type="EMBL" id="RSZ56299.1"/>
    </source>
</evidence>
<organism evidence="2 3">
    <name type="scientific">Massilia atriviolacea</name>
    <dbReference type="NCBI Taxonomy" id="2495579"/>
    <lineage>
        <taxon>Bacteria</taxon>
        <taxon>Pseudomonadati</taxon>
        <taxon>Pseudomonadota</taxon>
        <taxon>Betaproteobacteria</taxon>
        <taxon>Burkholderiales</taxon>
        <taxon>Oxalobacteraceae</taxon>
        <taxon>Telluria group</taxon>
        <taxon>Massilia</taxon>
    </lineage>
</organism>
<sequence length="618" mass="67838">MTHNETERLLALRKLDLLDTAPSEAFDRITRMAARVFGLPIAAVSLTDSDRQWFKSRVGVSHTSIPRLKAPCAGVTDCGDMLVINDLQEDAFFRDSPLARSGIRFYAGAPLITSDGYSLGAMCVLGPEPRAISGTERDALIDLAAMVMSQIELQHTLGRVDPLSGMPNRKQFIEDFADLQMDRPQGEQRVAVLVNMANQEQLNNAARVMGASYFDDLMNEAIRSYRAVMGEEHKVYQLAATQFITIAPPATDEARYSARLAHWLDSRSAWGTSRFVTTPAIGIAPFVLGRTDCLDVLRIAQNAMQDAHRTGLPIGSYSSEQDAAYRRRFTLLNAFDAALHDTRQLRLVYQPRIDLGTGACIGAEALLRWRHPELGDVPPGEFMPVVEQTSMVRAATSWVIREAVRQLAVWHAAGLQLQMSVNVSSANLLEADFVSTVTALLNQHRVAPGWLELEVTESAIMENQGTALATLAALDQAGVRLAIDDFGTGYSSLAYLQSMPAHVVKIDQSFVRNMAGGERNRTLVNTMISLSHELGFRVVAEGIETDDVRQLLHEQGCDEGQGYLFARPLAPEELFAWCARAQAGQPAARTPWAPICPPLPFPAPEPVPEPEPEPHTAT</sequence>
<proteinExistence type="predicted"/>
<dbReference type="InterPro" id="IPR029016">
    <property type="entry name" value="GAF-like_dom_sf"/>
</dbReference>
<dbReference type="InterPro" id="IPR003018">
    <property type="entry name" value="GAF"/>
</dbReference>
<dbReference type="Pfam" id="PF00990">
    <property type="entry name" value="GGDEF"/>
    <property type="match status" value="1"/>
</dbReference>
<dbReference type="InterPro" id="IPR000160">
    <property type="entry name" value="GGDEF_dom"/>
</dbReference>
<dbReference type="InterPro" id="IPR043128">
    <property type="entry name" value="Rev_trsase/Diguanyl_cyclase"/>
</dbReference>
<comment type="caution">
    <text evidence="2">The sequence shown here is derived from an EMBL/GenBank/DDBJ whole genome shotgun (WGS) entry which is preliminary data.</text>
</comment>
<dbReference type="PROSITE" id="PS50883">
    <property type="entry name" value="EAL"/>
    <property type="match status" value="1"/>
</dbReference>